<feature type="chain" id="PRO_5015635462" description="Secreted protein" evidence="1">
    <location>
        <begin position="20"/>
        <end position="148"/>
    </location>
</feature>
<evidence type="ECO:0000313" key="2">
    <source>
        <dbReference type="EMBL" id="POW06522.1"/>
    </source>
</evidence>
<feature type="signal peptide" evidence="1">
    <location>
        <begin position="1"/>
        <end position="19"/>
    </location>
</feature>
<evidence type="ECO:0008006" key="4">
    <source>
        <dbReference type="Google" id="ProtNLM"/>
    </source>
</evidence>
<keyword evidence="3" id="KW-1185">Reference proteome</keyword>
<name>A0A2S4VAF6_9BASI</name>
<reference evidence="2" key="1">
    <citation type="submission" date="2017-12" db="EMBL/GenBank/DDBJ databases">
        <title>Gene loss provides genomic basis for host adaptation in cereal stripe rust fungi.</title>
        <authorList>
            <person name="Xia C."/>
        </authorList>
    </citation>
    <scope>NUCLEOTIDE SEQUENCE [LARGE SCALE GENOMIC DNA]</scope>
    <source>
        <strain evidence="2">93-210</strain>
    </source>
</reference>
<dbReference type="AlphaFoldDB" id="A0A2S4VAF6"/>
<accession>A0A2S4VAF6</accession>
<comment type="caution">
    <text evidence="2">The sequence shown here is derived from an EMBL/GenBank/DDBJ whole genome shotgun (WGS) entry which is preliminary data.</text>
</comment>
<keyword evidence="1" id="KW-0732">Signal</keyword>
<gene>
    <name evidence="2" type="ORF">PSTT_08932</name>
</gene>
<dbReference type="VEuPathDB" id="FungiDB:PSTT_08932"/>
<sequence>MKISDWFPILAVLLLQGEGLYVQSFGCVGIEGHESYKYSACAKLTFYKPTVSLIAPPWDTVRATYDCSHTLHPRVTCCKVEVTKKSIGGRTTVQTSTDHQYKGGSNEWKSRDTSRKSYVLAPIPDSSALTNLAEKAHGICTETIRTTD</sequence>
<protein>
    <recommendedName>
        <fullName evidence="4">Secreted protein</fullName>
    </recommendedName>
</protein>
<evidence type="ECO:0000256" key="1">
    <source>
        <dbReference type="SAM" id="SignalP"/>
    </source>
</evidence>
<proteinExistence type="predicted"/>
<dbReference type="EMBL" id="PKSL01000085">
    <property type="protein sequence ID" value="POW06522.1"/>
    <property type="molecule type" value="Genomic_DNA"/>
</dbReference>
<evidence type="ECO:0000313" key="3">
    <source>
        <dbReference type="Proteomes" id="UP000239156"/>
    </source>
</evidence>
<organism evidence="2 3">
    <name type="scientific">Puccinia striiformis</name>
    <dbReference type="NCBI Taxonomy" id="27350"/>
    <lineage>
        <taxon>Eukaryota</taxon>
        <taxon>Fungi</taxon>
        <taxon>Dikarya</taxon>
        <taxon>Basidiomycota</taxon>
        <taxon>Pucciniomycotina</taxon>
        <taxon>Pucciniomycetes</taxon>
        <taxon>Pucciniales</taxon>
        <taxon>Pucciniaceae</taxon>
        <taxon>Puccinia</taxon>
    </lineage>
</organism>
<dbReference type="Proteomes" id="UP000239156">
    <property type="component" value="Unassembled WGS sequence"/>
</dbReference>
<dbReference type="VEuPathDB" id="FungiDB:PSHT_09056"/>